<evidence type="ECO:0000313" key="2">
    <source>
        <dbReference type="EMBL" id="MBD7918626.1"/>
    </source>
</evidence>
<sequence>MLAGGIDADVLVPEGFEDVSCEGASAWQVQVKSRQDRRNDFTAAEAAQHVLAVAASDEQRRALGMTGRPVLVLEKSIDGCSPATWGQVIGDLPSGNPLLTALEHLGAARGMEATAIRAVAERISVFVLPWQEAREQAAALLADRYALPRGVTGPIVLALRDAVARCIDTNAESNWVRRAGMDRTQIERVTGGAATGIDRTAVEQALTDGLCEPVDFDTPLRDDRFYEGVAAQPGHVAAGLPVPRPDLVEQIASAVDHGAPVLITGPSGVGKSVLLWMSASSMRDILWFRVRILREADVASLVALARAYGPTERARVGFLVDGVGLRGSDAWDLLVREVAPIAGIALLGTARFEDLQPLRSLAECVLIEPRLDENTAEQIYLALTAVGATGAAHWREAYREAHGLTLEYTHRLTSGRRLADVLGEQVRRRIDDPERGVEVSVIGLVAAAQRWGADLDLRAVQRSLDAPDALFRQSLGRLKDEHLVQEFDGRLSGLHQLRSSALSDAVWRYPPPTVQDSVGTLLELVDDEQLTTLVMSIMTEHPRLDDVVTSRLKTELRNRDSLAAWASALHGLRMVDFRRRCDRIVAKLDRLGVNPVDRAIAIQLAMLDSEPSPLFKSEVRKAIQQIEPDLNAGSPLRDAMASTGIDFLVSAVCGGSLEAARQLLAVLQGTTADLDAALVGHLGGSPLEAALRGAGCEDLGSILATARLVSQALAVHLFEAAGGQAAVIERLKVEYPELVEVGVVERDGVAVAVARCLHVSDEYAGGADAVVRAFAKVLLRCSPICDSVDVEARLPGDIPLQSGGYVMAVSHLQRRYDRPATEVAWNRLRINVAAAAGGLVDATARVADARRIVTGAHGYLIDLVRVWCNGELLPRDRQRLIRAGDALTAASGDLRVPVSVSLATLDSVEGVDASPRSDPVHGLAWALVENLAGRLFESKPNWAALAGFVGDQLRREVSEIRQEQWELLGEDPPAELEAMDTIFSCLNTVLLELAAGSLSRAAIRAIASSGPRGTSIYRVAEAARVQATRAEDEWAAHLVALAAGSGLVVEVHRRPRSTPSSLGRFASQFALGVEMDDLTQWTAALELLRSAIESSTPPAADRGTVLLFPVSGGRPIRMLAMAMVISIFPGTELFEEWVESLPEPWPTPLADALVEAHQALQMVSALGVLDARRGTSGVDQTKVDEQISRFRGALEAIGRLQPQDGVVVGIREELDSLTDRVQGEFDDDAPEEATLAARIAQGAMQSSNDEVTNLGVLMILALTWDRDPEAARQLLRSWELAAAAADNTLASSSARGTVSGAEPSAKASP</sequence>
<organism evidence="2 3">
    <name type="scientific">Cellulomonas avistercoris</name>
    <dbReference type="NCBI Taxonomy" id="2762242"/>
    <lineage>
        <taxon>Bacteria</taxon>
        <taxon>Bacillati</taxon>
        <taxon>Actinomycetota</taxon>
        <taxon>Actinomycetes</taxon>
        <taxon>Micrococcales</taxon>
        <taxon>Cellulomonadaceae</taxon>
        <taxon>Cellulomonas</taxon>
    </lineage>
</organism>
<evidence type="ECO:0000313" key="3">
    <source>
        <dbReference type="Proteomes" id="UP000604241"/>
    </source>
</evidence>
<dbReference type="RefSeq" id="WP_191782948.1">
    <property type="nucleotide sequence ID" value="NZ_JACSQV010000007.1"/>
</dbReference>
<reference evidence="2 3" key="1">
    <citation type="submission" date="2020-08" db="EMBL/GenBank/DDBJ databases">
        <title>A Genomic Blueprint of the Chicken Gut Microbiome.</title>
        <authorList>
            <person name="Gilroy R."/>
            <person name="Ravi A."/>
            <person name="Getino M."/>
            <person name="Pursley I."/>
            <person name="Horton D.L."/>
            <person name="Alikhan N.-F."/>
            <person name="Baker D."/>
            <person name="Gharbi K."/>
            <person name="Hall N."/>
            <person name="Watson M."/>
            <person name="Adriaenssens E.M."/>
            <person name="Foster-Nyarko E."/>
            <person name="Jarju S."/>
            <person name="Secka A."/>
            <person name="Antonio M."/>
            <person name="Oren A."/>
            <person name="Chaudhuri R."/>
            <person name="La Ragione R.M."/>
            <person name="Hildebrand F."/>
            <person name="Pallen M.J."/>
        </authorList>
    </citation>
    <scope>NUCLEOTIDE SEQUENCE [LARGE SCALE GENOMIC DNA]</scope>
    <source>
        <strain evidence="2 3">Sa3CUA2</strain>
    </source>
</reference>
<evidence type="ECO:0000256" key="1">
    <source>
        <dbReference type="SAM" id="MobiDB-lite"/>
    </source>
</evidence>
<dbReference type="EMBL" id="JACSQV010000007">
    <property type="protein sequence ID" value="MBD7918626.1"/>
    <property type="molecule type" value="Genomic_DNA"/>
</dbReference>
<name>A0ABR8QDY2_9CELL</name>
<keyword evidence="3" id="KW-1185">Reference proteome</keyword>
<dbReference type="InterPro" id="IPR027417">
    <property type="entry name" value="P-loop_NTPase"/>
</dbReference>
<protein>
    <recommendedName>
        <fullName evidence="4">ATP-binding protein</fullName>
    </recommendedName>
</protein>
<gene>
    <name evidence="2" type="ORF">H9657_10110</name>
</gene>
<proteinExistence type="predicted"/>
<feature type="region of interest" description="Disordered" evidence="1">
    <location>
        <begin position="1289"/>
        <end position="1309"/>
    </location>
</feature>
<evidence type="ECO:0008006" key="4">
    <source>
        <dbReference type="Google" id="ProtNLM"/>
    </source>
</evidence>
<comment type="caution">
    <text evidence="2">The sequence shown here is derived from an EMBL/GenBank/DDBJ whole genome shotgun (WGS) entry which is preliminary data.</text>
</comment>
<accession>A0ABR8QDY2</accession>
<dbReference type="Proteomes" id="UP000604241">
    <property type="component" value="Unassembled WGS sequence"/>
</dbReference>
<dbReference type="SUPFAM" id="SSF52540">
    <property type="entry name" value="P-loop containing nucleoside triphosphate hydrolases"/>
    <property type="match status" value="1"/>
</dbReference>